<dbReference type="Pfam" id="PF13360">
    <property type="entry name" value="PQQ_2"/>
    <property type="match status" value="1"/>
</dbReference>
<feature type="region of interest" description="Disordered" evidence="1">
    <location>
        <begin position="32"/>
        <end position="61"/>
    </location>
</feature>
<feature type="compositionally biased region" description="Polar residues" evidence="1">
    <location>
        <begin position="36"/>
        <end position="47"/>
    </location>
</feature>
<evidence type="ECO:0000259" key="3">
    <source>
        <dbReference type="Pfam" id="PF13360"/>
    </source>
</evidence>
<keyword evidence="2" id="KW-0732">Signal</keyword>
<feature type="domain" description="Pyrrolo-quinoline quinone repeat" evidence="3">
    <location>
        <begin position="140"/>
        <end position="358"/>
    </location>
</feature>
<dbReference type="PANTHER" id="PTHR34512">
    <property type="entry name" value="CELL SURFACE PROTEIN"/>
    <property type="match status" value="1"/>
</dbReference>
<dbReference type="AlphaFoldDB" id="A0A5C5Y7N3"/>
<evidence type="ECO:0000313" key="5">
    <source>
        <dbReference type="Proteomes" id="UP000317238"/>
    </source>
</evidence>
<evidence type="ECO:0000313" key="4">
    <source>
        <dbReference type="EMBL" id="TWT71686.1"/>
    </source>
</evidence>
<dbReference type="InterPro" id="IPR002372">
    <property type="entry name" value="PQQ_rpt_dom"/>
</dbReference>
<dbReference type="InterPro" id="IPR018391">
    <property type="entry name" value="PQQ_b-propeller_rpt"/>
</dbReference>
<accession>A0A5C5Y7N3</accession>
<sequence precursor="true">MNRIIHAALFLGFVLFASIPDARSVSAADSAVTTTGNQTGSGASEWNQWRGPGRDGRIPGSSWPDKLDGGLQLQWSKDHSPSYSGPVLLNDLVFTTETIDRKYEQVTAYRLSDGQMVWNRRWEGHMAVPFFAAKNGDWIRSTPACVPGHLVILGMRDVLVSLDPQTGQENWRNDLPASEGTPLQPFGAVCSPLIDGDVVYVQSGGGLIKVDLATGRVLWTVLGGSSDMMSSGAFSSPVMAVIAGKKQLVVQTRLELCGVDPDDGTVLWKTPVEAFRGMNILTPLVIGDRIFTAAHSGRSHLFQIANDAPDGWTVNEVWNQKTQGYMSSPVVIDGNVYLHLKNQRFTCLDLKDGSIRWTSRPIGDYCSLVHNDRQILSLANDGVLRLIEPTPDKFRVVDTAQVATDAWAHLAVRDDLVVVRDLKSLRLYRWTDSANR</sequence>
<dbReference type="PANTHER" id="PTHR34512:SF30">
    <property type="entry name" value="OUTER MEMBRANE PROTEIN ASSEMBLY FACTOR BAMB"/>
    <property type="match status" value="1"/>
</dbReference>
<dbReference type="EMBL" id="SJPL01000001">
    <property type="protein sequence ID" value="TWT71686.1"/>
    <property type="molecule type" value="Genomic_DNA"/>
</dbReference>
<evidence type="ECO:0000256" key="1">
    <source>
        <dbReference type="SAM" id="MobiDB-lite"/>
    </source>
</evidence>
<dbReference type="SMART" id="SM00564">
    <property type="entry name" value="PQQ"/>
    <property type="match status" value="5"/>
</dbReference>
<dbReference type="Gene3D" id="2.130.10.10">
    <property type="entry name" value="YVTN repeat-like/Quinoprotein amine dehydrogenase"/>
    <property type="match status" value="1"/>
</dbReference>
<feature type="chain" id="PRO_5023035863" evidence="2">
    <location>
        <begin position="28"/>
        <end position="436"/>
    </location>
</feature>
<organism evidence="4 5">
    <name type="scientific">Crateriforma conspicua</name>
    <dbReference type="NCBI Taxonomy" id="2527996"/>
    <lineage>
        <taxon>Bacteria</taxon>
        <taxon>Pseudomonadati</taxon>
        <taxon>Planctomycetota</taxon>
        <taxon>Planctomycetia</taxon>
        <taxon>Planctomycetales</taxon>
        <taxon>Planctomycetaceae</taxon>
        <taxon>Crateriforma</taxon>
    </lineage>
</organism>
<dbReference type="Proteomes" id="UP000317238">
    <property type="component" value="Unassembled WGS sequence"/>
</dbReference>
<proteinExistence type="predicted"/>
<dbReference type="SUPFAM" id="SSF50998">
    <property type="entry name" value="Quinoprotein alcohol dehydrogenase-like"/>
    <property type="match status" value="1"/>
</dbReference>
<comment type="caution">
    <text evidence="4">The sequence shown here is derived from an EMBL/GenBank/DDBJ whole genome shotgun (WGS) entry which is preliminary data.</text>
</comment>
<reference evidence="4 5" key="1">
    <citation type="submission" date="2019-02" db="EMBL/GenBank/DDBJ databases">
        <title>Deep-cultivation of Planctomycetes and their phenomic and genomic characterization uncovers novel biology.</title>
        <authorList>
            <person name="Wiegand S."/>
            <person name="Jogler M."/>
            <person name="Boedeker C."/>
            <person name="Pinto D."/>
            <person name="Vollmers J."/>
            <person name="Rivas-Marin E."/>
            <person name="Kohn T."/>
            <person name="Peeters S.H."/>
            <person name="Heuer A."/>
            <person name="Rast P."/>
            <person name="Oberbeckmann S."/>
            <person name="Bunk B."/>
            <person name="Jeske O."/>
            <person name="Meyerdierks A."/>
            <person name="Storesund J.E."/>
            <person name="Kallscheuer N."/>
            <person name="Luecker S."/>
            <person name="Lage O.M."/>
            <person name="Pohl T."/>
            <person name="Merkel B.J."/>
            <person name="Hornburger P."/>
            <person name="Mueller R.-W."/>
            <person name="Bruemmer F."/>
            <person name="Labrenz M."/>
            <person name="Spormann A.M."/>
            <person name="Op Den Camp H."/>
            <person name="Overmann J."/>
            <person name="Amann R."/>
            <person name="Jetten M.S.M."/>
            <person name="Mascher T."/>
            <person name="Medema M.H."/>
            <person name="Devos D.P."/>
            <person name="Kaster A.-K."/>
            <person name="Ovreas L."/>
            <person name="Rohde M."/>
            <person name="Galperin M.Y."/>
            <person name="Jogler C."/>
        </authorList>
    </citation>
    <scope>NUCLEOTIDE SEQUENCE [LARGE SCALE GENOMIC DNA]</scope>
    <source>
        <strain evidence="4 5">Pan14r</strain>
    </source>
</reference>
<name>A0A5C5Y7N3_9PLAN</name>
<evidence type="ECO:0000256" key="2">
    <source>
        <dbReference type="SAM" id="SignalP"/>
    </source>
</evidence>
<protein>
    <submittedName>
        <fullName evidence="4">Outer membrane biogenesis protein BamB</fullName>
    </submittedName>
</protein>
<dbReference type="InterPro" id="IPR011047">
    <property type="entry name" value="Quinoprotein_ADH-like_sf"/>
</dbReference>
<feature type="signal peptide" evidence="2">
    <location>
        <begin position="1"/>
        <end position="27"/>
    </location>
</feature>
<gene>
    <name evidence="4" type="ORF">Pan14r_39970</name>
</gene>
<dbReference type="InterPro" id="IPR015943">
    <property type="entry name" value="WD40/YVTN_repeat-like_dom_sf"/>
</dbReference>
<dbReference type="RefSeq" id="WP_197203835.1">
    <property type="nucleotide sequence ID" value="NZ_SJPL01000001.1"/>
</dbReference>
<keyword evidence="5" id="KW-1185">Reference proteome</keyword>